<evidence type="ECO:0000256" key="4">
    <source>
        <dbReference type="ARBA" id="ARBA00022516"/>
    </source>
</evidence>
<dbReference type="GO" id="GO:0009245">
    <property type="term" value="P:lipid A biosynthetic process"/>
    <property type="evidence" value="ECO:0007669"/>
    <property type="project" value="UniProtKB-KW"/>
</dbReference>
<dbReference type="GO" id="GO:0008915">
    <property type="term" value="F:lipid-A-disaccharide synthase activity"/>
    <property type="evidence" value="ECO:0007669"/>
    <property type="project" value="UniProtKB-EC"/>
</dbReference>
<evidence type="ECO:0000256" key="3">
    <source>
        <dbReference type="ARBA" id="ARBA00020902"/>
    </source>
</evidence>
<dbReference type="InterPro" id="IPR003835">
    <property type="entry name" value="Glyco_trans_19"/>
</dbReference>
<reference evidence="10" key="1">
    <citation type="journal article" date="2020" name="mSystems">
        <title>Genome- and Community-Level Interaction Insights into Carbon Utilization and Element Cycling Functions of Hydrothermarchaeota in Hydrothermal Sediment.</title>
        <authorList>
            <person name="Zhou Z."/>
            <person name="Liu Y."/>
            <person name="Xu W."/>
            <person name="Pan J."/>
            <person name="Luo Z.H."/>
            <person name="Li M."/>
        </authorList>
    </citation>
    <scope>NUCLEOTIDE SEQUENCE [LARGE SCALE GENOMIC DNA]</scope>
    <source>
        <strain evidence="10">SpSt-783</strain>
    </source>
</reference>
<accession>A0A7C6EJ38</accession>
<organism evidence="10">
    <name type="scientific">candidate division WOR-3 bacterium</name>
    <dbReference type="NCBI Taxonomy" id="2052148"/>
    <lineage>
        <taxon>Bacteria</taxon>
        <taxon>Bacteria division WOR-3</taxon>
    </lineage>
</organism>
<keyword evidence="5" id="KW-0441">Lipid A biosynthesis</keyword>
<evidence type="ECO:0000256" key="7">
    <source>
        <dbReference type="ARBA" id="ARBA00022679"/>
    </source>
</evidence>
<dbReference type="SUPFAM" id="SSF53756">
    <property type="entry name" value="UDP-Glycosyltransferase/glycogen phosphorylase"/>
    <property type="match status" value="1"/>
</dbReference>
<keyword evidence="8" id="KW-0443">Lipid metabolism</keyword>
<keyword evidence="6" id="KW-0328">Glycosyltransferase</keyword>
<gene>
    <name evidence="10" type="ORF">ENV70_01940</name>
</gene>
<evidence type="ECO:0000256" key="1">
    <source>
        <dbReference type="ARBA" id="ARBA00002056"/>
    </source>
</evidence>
<dbReference type="GO" id="GO:0016020">
    <property type="term" value="C:membrane"/>
    <property type="evidence" value="ECO:0007669"/>
    <property type="project" value="GOC"/>
</dbReference>
<dbReference type="GO" id="GO:0005543">
    <property type="term" value="F:phospholipid binding"/>
    <property type="evidence" value="ECO:0007669"/>
    <property type="project" value="TreeGrafter"/>
</dbReference>
<name>A0A7C6EJ38_UNCW3</name>
<evidence type="ECO:0000256" key="5">
    <source>
        <dbReference type="ARBA" id="ARBA00022556"/>
    </source>
</evidence>
<comment type="catalytic activity">
    <reaction evidence="9">
        <text>a lipid X + a UDP-2-N,3-O-bis[(3R)-3-hydroxyacyl]-alpha-D-glucosamine = a lipid A disaccharide + UDP + H(+)</text>
        <dbReference type="Rhea" id="RHEA:67828"/>
        <dbReference type="ChEBI" id="CHEBI:15378"/>
        <dbReference type="ChEBI" id="CHEBI:58223"/>
        <dbReference type="ChEBI" id="CHEBI:137748"/>
        <dbReference type="ChEBI" id="CHEBI:176338"/>
        <dbReference type="ChEBI" id="CHEBI:176343"/>
        <dbReference type="EC" id="2.4.1.182"/>
    </reaction>
</comment>
<dbReference type="AlphaFoldDB" id="A0A7C6EJ38"/>
<keyword evidence="4" id="KW-0444">Lipid biosynthesis</keyword>
<evidence type="ECO:0000256" key="9">
    <source>
        <dbReference type="ARBA" id="ARBA00048975"/>
    </source>
</evidence>
<dbReference type="PANTHER" id="PTHR30372">
    <property type="entry name" value="LIPID-A-DISACCHARIDE SYNTHASE"/>
    <property type="match status" value="1"/>
</dbReference>
<dbReference type="PANTHER" id="PTHR30372:SF4">
    <property type="entry name" value="LIPID-A-DISACCHARIDE SYNTHASE, MITOCHONDRIAL-RELATED"/>
    <property type="match status" value="1"/>
</dbReference>
<evidence type="ECO:0000256" key="2">
    <source>
        <dbReference type="ARBA" id="ARBA00012687"/>
    </source>
</evidence>
<sequence>MKEIGTIELIDYNLKKLNPEQSIFICACEPSGDLYGSLFIKSHLKNHKNIFGVGGENLRNTNVNLVYDYKDLKTFGFTSGIISFIKNYLMYRKISRAIFKTRPVVFIAVAYPGLNLLLCRYAKKMGIRVVYLLPPQIWAWGGFRKYFIKKWVDLVISVFPFEYRFYISKKIKTVYMQNPLFDELKRYKKKNPSGCIGFMPGSRISEMKRNIPVMLELINNCVELKNFKFTFIIHPDLASSKILDRLMTKGFQDKLRFAISDRYEEMCKCDLIITCSGTASLETAIIGIPQIFFNRPGFFDYHFFRYLLKIKEYNLSNLYYEKKIVPGFVLRDKKKLVRLLSSELHKFLSKSF</sequence>
<proteinExistence type="predicted"/>
<dbReference type="EMBL" id="DTHJ01000047">
    <property type="protein sequence ID" value="HHS62365.1"/>
    <property type="molecule type" value="Genomic_DNA"/>
</dbReference>
<evidence type="ECO:0000256" key="6">
    <source>
        <dbReference type="ARBA" id="ARBA00022676"/>
    </source>
</evidence>
<comment type="function">
    <text evidence="1">Condensation of UDP-2,3-diacylglucosamine and 2,3-diacylglucosamine-1-phosphate to form lipid A disaccharide, a precursor of lipid A, a phosphorylated glycolipid that anchors the lipopolysaccharide to the outer membrane of the cell.</text>
</comment>
<keyword evidence="7" id="KW-0808">Transferase</keyword>
<evidence type="ECO:0000313" key="10">
    <source>
        <dbReference type="EMBL" id="HHS62365.1"/>
    </source>
</evidence>
<protein>
    <recommendedName>
        <fullName evidence="3">Lipid-A-disaccharide synthase</fullName>
        <ecNumber evidence="2">2.4.1.182</ecNumber>
    </recommendedName>
</protein>
<dbReference type="Pfam" id="PF02684">
    <property type="entry name" value="LpxB"/>
    <property type="match status" value="1"/>
</dbReference>
<comment type="caution">
    <text evidence="10">The sequence shown here is derived from an EMBL/GenBank/DDBJ whole genome shotgun (WGS) entry which is preliminary data.</text>
</comment>
<evidence type="ECO:0000256" key="8">
    <source>
        <dbReference type="ARBA" id="ARBA00023098"/>
    </source>
</evidence>
<dbReference type="EC" id="2.4.1.182" evidence="2"/>